<dbReference type="PANTHER" id="PTHR43051">
    <property type="entry name" value="POLYNUCLEOTIDE ADENYLYLTRANSFERASE FAMILY PROTEIN"/>
    <property type="match status" value="1"/>
</dbReference>
<dbReference type="GO" id="GO:0016779">
    <property type="term" value="F:nucleotidyltransferase activity"/>
    <property type="evidence" value="ECO:0007669"/>
    <property type="project" value="InterPro"/>
</dbReference>
<gene>
    <name evidence="5" type="ORF">CBR_g40920</name>
</gene>
<comment type="similarity">
    <text evidence="1 3">Belongs to the tRNA nucleotidyltransferase/poly(A) polymerase family.</text>
</comment>
<dbReference type="Pfam" id="PF01743">
    <property type="entry name" value="PolyA_pol"/>
    <property type="match status" value="1"/>
</dbReference>
<dbReference type="AlphaFoldDB" id="A0A388K2E0"/>
<dbReference type="InterPro" id="IPR043519">
    <property type="entry name" value="NT_sf"/>
</dbReference>
<dbReference type="GO" id="GO:0003723">
    <property type="term" value="F:RNA binding"/>
    <property type="evidence" value="ECO:0007669"/>
    <property type="project" value="UniProtKB-KW"/>
</dbReference>
<organism evidence="5 6">
    <name type="scientific">Chara braunii</name>
    <name type="common">Braun's stonewort</name>
    <dbReference type="NCBI Taxonomy" id="69332"/>
    <lineage>
        <taxon>Eukaryota</taxon>
        <taxon>Viridiplantae</taxon>
        <taxon>Streptophyta</taxon>
        <taxon>Charophyceae</taxon>
        <taxon>Charales</taxon>
        <taxon>Characeae</taxon>
        <taxon>Chara</taxon>
    </lineage>
</organism>
<dbReference type="EMBL" id="BFEA01000047">
    <property type="protein sequence ID" value="GBG64220.1"/>
    <property type="molecule type" value="Genomic_DNA"/>
</dbReference>
<name>A0A388K2E0_CHABU</name>
<dbReference type="Gene3D" id="3.30.460.10">
    <property type="entry name" value="Beta Polymerase, domain 2"/>
    <property type="match status" value="1"/>
</dbReference>
<evidence type="ECO:0000313" key="6">
    <source>
        <dbReference type="Proteomes" id="UP000265515"/>
    </source>
</evidence>
<keyword evidence="3" id="KW-0694">RNA-binding</keyword>
<dbReference type="SUPFAM" id="SSF81301">
    <property type="entry name" value="Nucleotidyltransferase"/>
    <property type="match status" value="1"/>
</dbReference>
<reference evidence="5 6" key="1">
    <citation type="journal article" date="2018" name="Cell">
        <title>The Chara Genome: Secondary Complexity and Implications for Plant Terrestrialization.</title>
        <authorList>
            <person name="Nishiyama T."/>
            <person name="Sakayama H."/>
            <person name="Vries J.D."/>
            <person name="Buschmann H."/>
            <person name="Saint-Marcoux D."/>
            <person name="Ullrich K.K."/>
            <person name="Haas F.B."/>
            <person name="Vanderstraeten L."/>
            <person name="Becker D."/>
            <person name="Lang D."/>
            <person name="Vosolsobe S."/>
            <person name="Rombauts S."/>
            <person name="Wilhelmsson P.K.I."/>
            <person name="Janitza P."/>
            <person name="Kern R."/>
            <person name="Heyl A."/>
            <person name="Rumpler F."/>
            <person name="Villalobos L.I.A.C."/>
            <person name="Clay J.M."/>
            <person name="Skokan R."/>
            <person name="Toyoda A."/>
            <person name="Suzuki Y."/>
            <person name="Kagoshima H."/>
            <person name="Schijlen E."/>
            <person name="Tajeshwar N."/>
            <person name="Catarino B."/>
            <person name="Hetherington A.J."/>
            <person name="Saltykova A."/>
            <person name="Bonnot C."/>
            <person name="Breuninger H."/>
            <person name="Symeonidi A."/>
            <person name="Radhakrishnan G.V."/>
            <person name="Van Nieuwerburgh F."/>
            <person name="Deforce D."/>
            <person name="Chang C."/>
            <person name="Karol K.G."/>
            <person name="Hedrich R."/>
            <person name="Ulvskov P."/>
            <person name="Glockner G."/>
            <person name="Delwiche C.F."/>
            <person name="Petrasek J."/>
            <person name="Van de Peer Y."/>
            <person name="Friml J."/>
            <person name="Beilby M."/>
            <person name="Dolan L."/>
            <person name="Kohara Y."/>
            <person name="Sugano S."/>
            <person name="Fujiyama A."/>
            <person name="Delaux P.-M."/>
            <person name="Quint M."/>
            <person name="TheiBen G."/>
            <person name="Hagemann M."/>
            <person name="Harholt J."/>
            <person name="Dunand C."/>
            <person name="Zachgo S."/>
            <person name="Langdale J."/>
            <person name="Maumus F."/>
            <person name="Straeten D.V.D."/>
            <person name="Gould S.B."/>
            <person name="Rensing S.A."/>
        </authorList>
    </citation>
    <scope>NUCLEOTIDE SEQUENCE [LARGE SCALE GENOMIC DNA]</scope>
    <source>
        <strain evidence="5 6">S276</strain>
    </source>
</reference>
<dbReference type="InterPro" id="IPR052191">
    <property type="entry name" value="tRNA_ntf/polyA_polymerase_I"/>
</dbReference>
<dbReference type="Gramene" id="GBG64220">
    <property type="protein sequence ID" value="GBG64220"/>
    <property type="gene ID" value="CBR_g40920"/>
</dbReference>
<comment type="caution">
    <text evidence="5">The sequence shown here is derived from an EMBL/GenBank/DDBJ whole genome shotgun (WGS) entry which is preliminary data.</text>
</comment>
<feature type="domain" description="Poly A polymerase head" evidence="4">
    <location>
        <begin position="160"/>
        <end position="188"/>
    </location>
</feature>
<accession>A0A388K2E0</accession>
<dbReference type="InterPro" id="IPR002646">
    <property type="entry name" value="PolA_pol_head_dom"/>
</dbReference>
<dbReference type="STRING" id="69332.A0A388K2E0"/>
<evidence type="ECO:0000259" key="4">
    <source>
        <dbReference type="Pfam" id="PF01743"/>
    </source>
</evidence>
<keyword evidence="2 3" id="KW-0808">Transferase</keyword>
<dbReference type="Proteomes" id="UP000265515">
    <property type="component" value="Unassembled WGS sequence"/>
</dbReference>
<evidence type="ECO:0000256" key="2">
    <source>
        <dbReference type="ARBA" id="ARBA00022679"/>
    </source>
</evidence>
<evidence type="ECO:0000313" key="5">
    <source>
        <dbReference type="EMBL" id="GBG64220.1"/>
    </source>
</evidence>
<dbReference type="OrthoDB" id="445712at2759"/>
<evidence type="ECO:0000256" key="3">
    <source>
        <dbReference type="RuleBase" id="RU003953"/>
    </source>
</evidence>
<protein>
    <recommendedName>
        <fullName evidence="4">Poly A polymerase head domain-containing protein</fullName>
    </recommendedName>
</protein>
<sequence length="192" mass="21183">MTRGEALTIRLRLGAWCLIGQRFLSGSVSGGNVLRCRAPTWRVSPAVSTSVASRSSLDVDSRHGRPSLETLLEPCIICPSQQLLSSMCPSSVLGFRHFTALARAEAITMAPSTLLEPVQVHLKMPKPKVLQKEEHPLRNHMISKSAWRVLKGLRSAGHECYLVGGSVRDLFLQKVPKDFDVLSTASLKEWKI</sequence>
<evidence type="ECO:0000256" key="1">
    <source>
        <dbReference type="ARBA" id="ARBA00007265"/>
    </source>
</evidence>
<keyword evidence="6" id="KW-1185">Reference proteome</keyword>
<dbReference type="GO" id="GO:0001680">
    <property type="term" value="P:tRNA 3'-terminal CCA addition"/>
    <property type="evidence" value="ECO:0007669"/>
    <property type="project" value="UniProtKB-ARBA"/>
</dbReference>
<proteinExistence type="inferred from homology"/>
<dbReference type="PANTHER" id="PTHR43051:SF1">
    <property type="entry name" value="POLYNUCLEOTIDE ADENYLYLTRANSFERASE FAMILY PROTEIN"/>
    <property type="match status" value="1"/>
</dbReference>